<gene>
    <name evidence="1" type="ORF">DARMORV10_C03P67220.1</name>
</gene>
<name>A0A816IJY7_BRANA</name>
<dbReference type="AlphaFoldDB" id="A0A816IJY7"/>
<proteinExistence type="predicted"/>
<accession>A0A816IJY7</accession>
<dbReference type="EMBL" id="HG994367">
    <property type="protein sequence ID" value="CAF1708150.1"/>
    <property type="molecule type" value="Genomic_DNA"/>
</dbReference>
<organism evidence="1">
    <name type="scientific">Brassica napus</name>
    <name type="common">Rape</name>
    <dbReference type="NCBI Taxonomy" id="3708"/>
    <lineage>
        <taxon>Eukaryota</taxon>
        <taxon>Viridiplantae</taxon>
        <taxon>Streptophyta</taxon>
        <taxon>Embryophyta</taxon>
        <taxon>Tracheophyta</taxon>
        <taxon>Spermatophyta</taxon>
        <taxon>Magnoliopsida</taxon>
        <taxon>eudicotyledons</taxon>
        <taxon>Gunneridae</taxon>
        <taxon>Pentapetalae</taxon>
        <taxon>rosids</taxon>
        <taxon>malvids</taxon>
        <taxon>Brassicales</taxon>
        <taxon>Brassicaceae</taxon>
        <taxon>Brassiceae</taxon>
        <taxon>Brassica</taxon>
    </lineage>
</organism>
<dbReference type="Proteomes" id="UP001295469">
    <property type="component" value="Chromosome C03"/>
</dbReference>
<sequence length="46" mass="5364">MLLEVNPHEPLVESVMFTNQECYKVEVGVSFPWFPTHCNICSKWGH</sequence>
<evidence type="ECO:0000313" key="1">
    <source>
        <dbReference type="EMBL" id="CAF1708150.1"/>
    </source>
</evidence>
<protein>
    <submittedName>
        <fullName evidence="1">(rape) hypothetical protein</fullName>
    </submittedName>
</protein>
<reference evidence="1" key="1">
    <citation type="submission" date="2021-01" db="EMBL/GenBank/DDBJ databases">
        <authorList>
            <consortium name="Genoscope - CEA"/>
            <person name="William W."/>
        </authorList>
    </citation>
    <scope>NUCLEOTIDE SEQUENCE</scope>
</reference>